<feature type="region of interest" description="Disordered" evidence="1">
    <location>
        <begin position="1"/>
        <end position="20"/>
    </location>
</feature>
<comment type="caution">
    <text evidence="2">The sequence shown here is derived from an EMBL/GenBank/DDBJ whole genome shotgun (WGS) entry which is preliminary data.</text>
</comment>
<dbReference type="Proteomes" id="UP000186922">
    <property type="component" value="Unassembled WGS sequence"/>
</dbReference>
<organism evidence="2 3">
    <name type="scientific">Ramazzottius varieornatus</name>
    <name type="common">Water bear</name>
    <name type="synonym">Tardigrade</name>
    <dbReference type="NCBI Taxonomy" id="947166"/>
    <lineage>
        <taxon>Eukaryota</taxon>
        <taxon>Metazoa</taxon>
        <taxon>Ecdysozoa</taxon>
        <taxon>Tardigrada</taxon>
        <taxon>Eutardigrada</taxon>
        <taxon>Parachela</taxon>
        <taxon>Hypsibioidea</taxon>
        <taxon>Ramazzottiidae</taxon>
        <taxon>Ramazzottius</taxon>
    </lineage>
</organism>
<reference evidence="2 3" key="1">
    <citation type="journal article" date="2016" name="Nat. Commun.">
        <title>Extremotolerant tardigrade genome and improved radiotolerance of human cultured cells by tardigrade-unique protein.</title>
        <authorList>
            <person name="Hashimoto T."/>
            <person name="Horikawa D.D."/>
            <person name="Saito Y."/>
            <person name="Kuwahara H."/>
            <person name="Kozuka-Hata H."/>
            <person name="Shin-I T."/>
            <person name="Minakuchi Y."/>
            <person name="Ohishi K."/>
            <person name="Motoyama A."/>
            <person name="Aizu T."/>
            <person name="Enomoto A."/>
            <person name="Kondo K."/>
            <person name="Tanaka S."/>
            <person name="Hara Y."/>
            <person name="Koshikawa S."/>
            <person name="Sagara H."/>
            <person name="Miura T."/>
            <person name="Yokobori S."/>
            <person name="Miyagawa K."/>
            <person name="Suzuki Y."/>
            <person name="Kubo T."/>
            <person name="Oyama M."/>
            <person name="Kohara Y."/>
            <person name="Fujiyama A."/>
            <person name="Arakawa K."/>
            <person name="Katayama T."/>
            <person name="Toyoda A."/>
            <person name="Kunieda T."/>
        </authorList>
    </citation>
    <scope>NUCLEOTIDE SEQUENCE [LARGE SCALE GENOMIC DNA]</scope>
    <source>
        <strain evidence="2 3">YOKOZUNA-1</strain>
    </source>
</reference>
<evidence type="ECO:0000256" key="1">
    <source>
        <dbReference type="SAM" id="MobiDB-lite"/>
    </source>
</evidence>
<evidence type="ECO:0000313" key="2">
    <source>
        <dbReference type="EMBL" id="GAV10011.1"/>
    </source>
</evidence>
<dbReference type="AlphaFoldDB" id="A0A1D1W9H2"/>
<gene>
    <name evidence="2" type="primary">RvY_19498-1</name>
    <name evidence="2" type="synonym">RvY_19498.1</name>
    <name evidence="2" type="ORF">RvY_19498</name>
</gene>
<evidence type="ECO:0000313" key="3">
    <source>
        <dbReference type="Proteomes" id="UP000186922"/>
    </source>
</evidence>
<protein>
    <submittedName>
        <fullName evidence="2">Uncharacterized protein</fullName>
    </submittedName>
</protein>
<feature type="compositionally biased region" description="Polar residues" evidence="1">
    <location>
        <begin position="9"/>
        <end position="20"/>
    </location>
</feature>
<proteinExistence type="predicted"/>
<accession>A0A1D1W9H2</accession>
<sequence length="20" mass="2005">MAALLHHQISPSSDPSADAG</sequence>
<keyword evidence="3" id="KW-1185">Reference proteome</keyword>
<dbReference type="EMBL" id="BDGG01000109">
    <property type="protein sequence ID" value="GAV10011.1"/>
    <property type="molecule type" value="Genomic_DNA"/>
</dbReference>
<name>A0A1D1W9H2_RAMVA</name>